<dbReference type="InterPro" id="IPR036271">
    <property type="entry name" value="Tet_transcr_reg_TetR-rel_C_sf"/>
</dbReference>
<gene>
    <name evidence="7" type="ORF">OHJ16_01415</name>
</gene>
<keyword evidence="1" id="KW-0678">Repressor</keyword>
<dbReference type="Pfam" id="PF13977">
    <property type="entry name" value="TetR_C_6"/>
    <property type="match status" value="1"/>
</dbReference>
<dbReference type="PANTHER" id="PTHR47506:SF1">
    <property type="entry name" value="HTH-TYPE TRANSCRIPTIONAL REGULATOR YJDC"/>
    <property type="match status" value="1"/>
</dbReference>
<evidence type="ECO:0000313" key="8">
    <source>
        <dbReference type="Proteomes" id="UP001072034"/>
    </source>
</evidence>
<keyword evidence="8" id="KW-1185">Reference proteome</keyword>
<accession>A0ABT4I4P5</accession>
<dbReference type="Pfam" id="PF00440">
    <property type="entry name" value="TetR_N"/>
    <property type="match status" value="1"/>
</dbReference>
<evidence type="ECO:0000256" key="4">
    <source>
        <dbReference type="ARBA" id="ARBA00023163"/>
    </source>
</evidence>
<dbReference type="PROSITE" id="PS50977">
    <property type="entry name" value="HTH_TETR_2"/>
    <property type="match status" value="1"/>
</dbReference>
<feature type="DNA-binding region" description="H-T-H motif" evidence="5">
    <location>
        <begin position="33"/>
        <end position="52"/>
    </location>
</feature>
<dbReference type="SUPFAM" id="SSF46689">
    <property type="entry name" value="Homeodomain-like"/>
    <property type="match status" value="1"/>
</dbReference>
<dbReference type="InterPro" id="IPR039538">
    <property type="entry name" value="BetI_C"/>
</dbReference>
<dbReference type="InterPro" id="IPR001647">
    <property type="entry name" value="HTH_TetR"/>
</dbReference>
<name>A0ABT4I4P5_9ACTO</name>
<dbReference type="PRINTS" id="PR00455">
    <property type="entry name" value="HTHTETR"/>
</dbReference>
<keyword evidence="3 5" id="KW-0238">DNA-binding</keyword>
<dbReference type="SUPFAM" id="SSF48498">
    <property type="entry name" value="Tetracyclin repressor-like, C-terminal domain"/>
    <property type="match status" value="1"/>
</dbReference>
<evidence type="ECO:0000256" key="2">
    <source>
        <dbReference type="ARBA" id="ARBA00023015"/>
    </source>
</evidence>
<evidence type="ECO:0000256" key="1">
    <source>
        <dbReference type="ARBA" id="ARBA00022491"/>
    </source>
</evidence>
<dbReference type="Gene3D" id="1.10.357.10">
    <property type="entry name" value="Tetracycline Repressor, domain 2"/>
    <property type="match status" value="2"/>
</dbReference>
<feature type="domain" description="HTH tetR-type" evidence="6">
    <location>
        <begin position="10"/>
        <end position="70"/>
    </location>
</feature>
<keyword evidence="4" id="KW-0804">Transcription</keyword>
<keyword evidence="2" id="KW-0805">Transcription regulation</keyword>
<organism evidence="7 8">
    <name type="scientific">Actinomyces israelii</name>
    <dbReference type="NCBI Taxonomy" id="1659"/>
    <lineage>
        <taxon>Bacteria</taxon>
        <taxon>Bacillati</taxon>
        <taxon>Actinomycetota</taxon>
        <taxon>Actinomycetes</taxon>
        <taxon>Actinomycetales</taxon>
        <taxon>Actinomycetaceae</taxon>
        <taxon>Actinomyces</taxon>
    </lineage>
</organism>
<reference evidence="7" key="1">
    <citation type="submission" date="2022-10" db="EMBL/GenBank/DDBJ databases">
        <title>Genome sequence of Actinomyces israelii ATCC 10048.</title>
        <authorList>
            <person name="Watt R.M."/>
            <person name="Tong W.M."/>
        </authorList>
    </citation>
    <scope>NUCLEOTIDE SEQUENCE</scope>
    <source>
        <strain evidence="7">ATCC 10048</strain>
    </source>
</reference>
<evidence type="ECO:0000256" key="3">
    <source>
        <dbReference type="ARBA" id="ARBA00023125"/>
    </source>
</evidence>
<dbReference type="PANTHER" id="PTHR47506">
    <property type="entry name" value="TRANSCRIPTIONAL REGULATORY PROTEIN"/>
    <property type="match status" value="1"/>
</dbReference>
<dbReference type="InterPro" id="IPR009057">
    <property type="entry name" value="Homeodomain-like_sf"/>
</dbReference>
<comment type="caution">
    <text evidence="7">The sequence shown here is derived from an EMBL/GenBank/DDBJ whole genome shotgun (WGS) entry which is preliminary data.</text>
</comment>
<proteinExistence type="predicted"/>
<dbReference type="Proteomes" id="UP001072034">
    <property type="component" value="Unassembled WGS sequence"/>
</dbReference>
<evidence type="ECO:0000256" key="5">
    <source>
        <dbReference type="PROSITE-ProRule" id="PRU00335"/>
    </source>
</evidence>
<sequence>MPRVTQSYRDQQTARILAAAAVCFARQGFDGASMDEIVAEAGMSSSTVYRYFPEGKRSLVRAVIVRAMDPVVEWITALADLDELPGLEDVFVRAVEHSWVFGRPFSGPVEGADGAGAGEADGVGAAGSSSETGQINLMIGVWAELARHPDLREAYAVSYARVRAEIAHVVRRWQSRGVIAQGVDPDEAAAVVHNAAVGLVIERTVAGERGRTDAVTTARAVARLLGA</sequence>
<dbReference type="EMBL" id="JAPTMY010000002">
    <property type="protein sequence ID" value="MCZ0856709.1"/>
    <property type="molecule type" value="Genomic_DNA"/>
</dbReference>
<dbReference type="RefSeq" id="WP_268916428.1">
    <property type="nucleotide sequence ID" value="NZ_CP124548.1"/>
</dbReference>
<evidence type="ECO:0000259" key="6">
    <source>
        <dbReference type="PROSITE" id="PS50977"/>
    </source>
</evidence>
<protein>
    <submittedName>
        <fullName evidence="7">TetR/AcrR family transcriptional regulator</fullName>
    </submittedName>
</protein>
<evidence type="ECO:0000313" key="7">
    <source>
        <dbReference type="EMBL" id="MCZ0856709.1"/>
    </source>
</evidence>